<sequence>MMVKAPEGTQLKPEYIMVDNEQHEDFYEDTMLKQQLSSMPQRSRASIWTTRKTFYTILMLLVIVGSIVTVSTVHYTQHEKDGNNSNEKIWTDGNDRLPQLRSGSIYKTRRVSKDLGHIYMYIHKLSPVGVRLQSRKLRFPIARYDRQNFPLDGPFLSLGVQIPIFVEPRTRQTIISGTQGWLYIMPAMINRYNELYSIGELLNSS</sequence>
<keyword evidence="1" id="KW-0812">Transmembrane</keyword>
<organism evidence="2 3">
    <name type="scientific">Adineta ricciae</name>
    <name type="common">Rotifer</name>
    <dbReference type="NCBI Taxonomy" id="249248"/>
    <lineage>
        <taxon>Eukaryota</taxon>
        <taxon>Metazoa</taxon>
        <taxon>Spiralia</taxon>
        <taxon>Gnathifera</taxon>
        <taxon>Rotifera</taxon>
        <taxon>Eurotatoria</taxon>
        <taxon>Bdelloidea</taxon>
        <taxon>Adinetida</taxon>
        <taxon>Adinetidae</taxon>
        <taxon>Adineta</taxon>
    </lineage>
</organism>
<feature type="transmembrane region" description="Helical" evidence="1">
    <location>
        <begin position="54"/>
        <end position="75"/>
    </location>
</feature>
<evidence type="ECO:0000313" key="3">
    <source>
        <dbReference type="Proteomes" id="UP000663852"/>
    </source>
</evidence>
<reference evidence="2" key="1">
    <citation type="submission" date="2021-02" db="EMBL/GenBank/DDBJ databases">
        <authorList>
            <person name="Nowell W R."/>
        </authorList>
    </citation>
    <scope>NUCLEOTIDE SEQUENCE</scope>
</reference>
<accession>A0A815SEF0</accession>
<dbReference type="Proteomes" id="UP000663852">
    <property type="component" value="Unassembled WGS sequence"/>
</dbReference>
<evidence type="ECO:0000256" key="1">
    <source>
        <dbReference type="SAM" id="Phobius"/>
    </source>
</evidence>
<keyword evidence="1" id="KW-0472">Membrane</keyword>
<comment type="caution">
    <text evidence="2">The sequence shown here is derived from an EMBL/GenBank/DDBJ whole genome shotgun (WGS) entry which is preliminary data.</text>
</comment>
<protein>
    <submittedName>
        <fullName evidence="2">Uncharacterized protein</fullName>
    </submittedName>
</protein>
<evidence type="ECO:0000313" key="2">
    <source>
        <dbReference type="EMBL" id="CAF1487037.1"/>
    </source>
</evidence>
<name>A0A815SEF0_ADIRI</name>
<dbReference type="OrthoDB" id="10296287at2759"/>
<gene>
    <name evidence="2" type="ORF">EDS130_LOCUS41782</name>
</gene>
<proteinExistence type="predicted"/>
<keyword evidence="1" id="KW-1133">Transmembrane helix</keyword>
<dbReference type="AlphaFoldDB" id="A0A815SEF0"/>
<dbReference type="EMBL" id="CAJNOJ010000569">
    <property type="protein sequence ID" value="CAF1487037.1"/>
    <property type="molecule type" value="Genomic_DNA"/>
</dbReference>